<proteinExistence type="predicted"/>
<keyword evidence="3" id="KW-1185">Reference proteome</keyword>
<evidence type="ECO:0000313" key="2">
    <source>
        <dbReference type="EMBL" id="CAK9872042.1"/>
    </source>
</evidence>
<protein>
    <submittedName>
        <fullName evidence="2">Uncharacterized protein</fullName>
    </submittedName>
</protein>
<evidence type="ECO:0000313" key="3">
    <source>
        <dbReference type="Proteomes" id="UP001497522"/>
    </source>
</evidence>
<feature type="region of interest" description="Disordered" evidence="1">
    <location>
        <begin position="1"/>
        <end position="42"/>
    </location>
</feature>
<reference evidence="2 3" key="1">
    <citation type="submission" date="2024-03" db="EMBL/GenBank/DDBJ databases">
        <authorList>
            <consortium name="ELIXIR-Norway"/>
            <consortium name="Elixir Norway"/>
        </authorList>
    </citation>
    <scope>NUCLEOTIDE SEQUENCE [LARGE SCALE GENOMIC DNA]</scope>
</reference>
<feature type="region of interest" description="Disordered" evidence="1">
    <location>
        <begin position="68"/>
        <end position="103"/>
    </location>
</feature>
<gene>
    <name evidence="2" type="ORF">CSSPJE1EN2_LOCUS14639</name>
</gene>
<organism evidence="2 3">
    <name type="scientific">Sphagnum jensenii</name>
    <dbReference type="NCBI Taxonomy" id="128206"/>
    <lineage>
        <taxon>Eukaryota</taxon>
        <taxon>Viridiplantae</taxon>
        <taxon>Streptophyta</taxon>
        <taxon>Embryophyta</taxon>
        <taxon>Bryophyta</taxon>
        <taxon>Sphagnophytina</taxon>
        <taxon>Sphagnopsida</taxon>
        <taxon>Sphagnales</taxon>
        <taxon>Sphagnaceae</taxon>
        <taxon>Sphagnum</taxon>
    </lineage>
</organism>
<dbReference type="EMBL" id="OZ023703">
    <property type="protein sequence ID" value="CAK9872042.1"/>
    <property type="molecule type" value="Genomic_DNA"/>
</dbReference>
<sequence length="103" mass="11559">MNNDVEFVAPAHSMLMKAETESSTRQESKNRAASIQGSPQAVRKKRFTKLDISTLVTTRLDDIAPTRDKIIRQDGDQEVPPCDTTRISGSIDHPATWNRLSYD</sequence>
<name>A0ABP1B9W7_9BRYO</name>
<evidence type="ECO:0000256" key="1">
    <source>
        <dbReference type="SAM" id="MobiDB-lite"/>
    </source>
</evidence>
<accession>A0ABP1B9W7</accession>
<feature type="compositionally biased region" description="Basic and acidic residues" evidence="1">
    <location>
        <begin position="18"/>
        <end position="30"/>
    </location>
</feature>
<dbReference type="Proteomes" id="UP001497522">
    <property type="component" value="Chromosome 2"/>
</dbReference>